<name>A0ACC6TZK3_9BURK</name>
<evidence type="ECO:0000313" key="2">
    <source>
        <dbReference type="Proteomes" id="UP001558850"/>
    </source>
</evidence>
<comment type="caution">
    <text evidence="1">The sequence shown here is derived from an EMBL/GenBank/DDBJ whole genome shotgun (WGS) entry which is preliminary data.</text>
</comment>
<evidence type="ECO:0000313" key="1">
    <source>
        <dbReference type="EMBL" id="MEX3932866.1"/>
    </source>
</evidence>
<reference evidence="1" key="1">
    <citation type="submission" date="2024-07" db="EMBL/GenBank/DDBJ databases">
        <title>A survey of Mimosa microsymbionts across Brazilian biomes reveals a high diversity of Paraburkholderia nodulating endemic species, but also that Cupriavidus is common as a symbiont of widespread species.</title>
        <authorList>
            <person name="Rouws L."/>
            <person name="Barauna A."/>
            <person name="Beukes C."/>
            <person name="Rouws J.R.C."/>
            <person name="De Faria S.M."/>
            <person name="Gross E."/>
            <person name="Bueno Dos Reis Junior F."/>
            <person name="Simon M.F."/>
            <person name="Maluk M."/>
            <person name="Odee D.W."/>
            <person name="Kenicer G."/>
            <person name="Young J.P.W."/>
            <person name="Reis V.M."/>
            <person name="Zilli J."/>
            <person name="James E.K."/>
        </authorList>
    </citation>
    <scope>NUCLEOTIDE SEQUENCE</scope>
    <source>
        <strain evidence="1">EG181B</strain>
    </source>
</reference>
<protein>
    <submittedName>
        <fullName evidence="1">DUF4149 domain-containing protein</fullName>
    </submittedName>
</protein>
<accession>A0ACC6TZK3</accession>
<dbReference type="Proteomes" id="UP001558850">
    <property type="component" value="Unassembled WGS sequence"/>
</dbReference>
<dbReference type="EMBL" id="JBFRCH010000006">
    <property type="protein sequence ID" value="MEX3932866.1"/>
    <property type="molecule type" value="Genomic_DNA"/>
</dbReference>
<gene>
    <name evidence="1" type="ORF">AB4Y32_13840</name>
</gene>
<sequence length="168" mass="17854">MPHRLFRLLTVVWVGSLLTIGYAVAPVLFTSLDRMTAGAVAAQLFRIEGVIGVVCGVLLLALCNVLIRRGGDAYRRLRWLIAGMLVCVLVGYFALQPFMNALRIAAQEAGTDVGHSVYASRFGMLHGVSSVFYLIESLLGIVLAWKLPAGANLAAEPGAGRVAGRTAG</sequence>
<proteinExistence type="predicted"/>
<keyword evidence="2" id="KW-1185">Reference proteome</keyword>
<organism evidence="1 2">
    <name type="scientific">Paraburkholderia phymatum</name>
    <dbReference type="NCBI Taxonomy" id="148447"/>
    <lineage>
        <taxon>Bacteria</taxon>
        <taxon>Pseudomonadati</taxon>
        <taxon>Pseudomonadota</taxon>
        <taxon>Betaproteobacteria</taxon>
        <taxon>Burkholderiales</taxon>
        <taxon>Burkholderiaceae</taxon>
        <taxon>Paraburkholderia</taxon>
    </lineage>
</organism>